<name>A0ABV6UB20_9ACTN</name>
<protein>
    <recommendedName>
        <fullName evidence="3">Transposase</fullName>
    </recommendedName>
</protein>
<sequence>MSWPMYALRKEWNRVKRQVAPWWAECSKEASPPIWSGWPPR</sequence>
<dbReference type="EMBL" id="JBHMQT010000055">
    <property type="protein sequence ID" value="MFC0865400.1"/>
    <property type="molecule type" value="Genomic_DNA"/>
</dbReference>
<evidence type="ECO:0000313" key="2">
    <source>
        <dbReference type="Proteomes" id="UP001589870"/>
    </source>
</evidence>
<dbReference type="Proteomes" id="UP001589870">
    <property type="component" value="Unassembled WGS sequence"/>
</dbReference>
<keyword evidence="2" id="KW-1185">Reference proteome</keyword>
<proteinExistence type="predicted"/>
<accession>A0ABV6UB20</accession>
<dbReference type="RefSeq" id="WP_394303427.1">
    <property type="nucleotide sequence ID" value="NZ_JBHMQT010000055.1"/>
</dbReference>
<organism evidence="1 2">
    <name type="scientific">Sphaerimonospora cavernae</name>
    <dbReference type="NCBI Taxonomy" id="1740611"/>
    <lineage>
        <taxon>Bacteria</taxon>
        <taxon>Bacillati</taxon>
        <taxon>Actinomycetota</taxon>
        <taxon>Actinomycetes</taxon>
        <taxon>Streptosporangiales</taxon>
        <taxon>Streptosporangiaceae</taxon>
        <taxon>Sphaerimonospora</taxon>
    </lineage>
</organism>
<reference evidence="1 2" key="1">
    <citation type="submission" date="2024-09" db="EMBL/GenBank/DDBJ databases">
        <authorList>
            <person name="Sun Q."/>
            <person name="Mori K."/>
        </authorList>
    </citation>
    <scope>NUCLEOTIDE SEQUENCE [LARGE SCALE GENOMIC DNA]</scope>
    <source>
        <strain evidence="1 2">TBRC 1851</strain>
    </source>
</reference>
<evidence type="ECO:0000313" key="1">
    <source>
        <dbReference type="EMBL" id="MFC0865400.1"/>
    </source>
</evidence>
<comment type="caution">
    <text evidence="1">The sequence shown here is derived from an EMBL/GenBank/DDBJ whole genome shotgun (WGS) entry which is preliminary data.</text>
</comment>
<gene>
    <name evidence="1" type="ORF">ACFHYQ_24200</name>
</gene>
<evidence type="ECO:0008006" key="3">
    <source>
        <dbReference type="Google" id="ProtNLM"/>
    </source>
</evidence>